<gene>
    <name evidence="1" type="ORF">BJX66DRAFT_177639</name>
</gene>
<proteinExistence type="predicted"/>
<organism evidence="1 2">
    <name type="scientific">Aspergillus keveii</name>
    <dbReference type="NCBI Taxonomy" id="714993"/>
    <lineage>
        <taxon>Eukaryota</taxon>
        <taxon>Fungi</taxon>
        <taxon>Dikarya</taxon>
        <taxon>Ascomycota</taxon>
        <taxon>Pezizomycotina</taxon>
        <taxon>Eurotiomycetes</taxon>
        <taxon>Eurotiomycetidae</taxon>
        <taxon>Eurotiales</taxon>
        <taxon>Aspergillaceae</taxon>
        <taxon>Aspergillus</taxon>
        <taxon>Aspergillus subgen. Nidulantes</taxon>
    </lineage>
</organism>
<dbReference type="EMBL" id="JBFTWV010000039">
    <property type="protein sequence ID" value="KAL2794940.1"/>
    <property type="molecule type" value="Genomic_DNA"/>
</dbReference>
<reference evidence="1 2" key="1">
    <citation type="submission" date="2024-07" db="EMBL/GenBank/DDBJ databases">
        <title>Section-level genome sequencing and comparative genomics of Aspergillus sections Usti and Cavernicolus.</title>
        <authorList>
            <consortium name="Lawrence Berkeley National Laboratory"/>
            <person name="Nybo J.L."/>
            <person name="Vesth T.C."/>
            <person name="Theobald S."/>
            <person name="Frisvad J.C."/>
            <person name="Larsen T.O."/>
            <person name="Kjaerboelling I."/>
            <person name="Rothschild-Mancinelli K."/>
            <person name="Lyhne E.K."/>
            <person name="Kogle M.E."/>
            <person name="Barry K."/>
            <person name="Clum A."/>
            <person name="Na H."/>
            <person name="Ledsgaard L."/>
            <person name="Lin J."/>
            <person name="Lipzen A."/>
            <person name="Kuo A."/>
            <person name="Riley R."/>
            <person name="Mondo S."/>
            <person name="Labutti K."/>
            <person name="Haridas S."/>
            <person name="Pangalinan J."/>
            <person name="Salamov A.A."/>
            <person name="Simmons B.A."/>
            <person name="Magnuson J.K."/>
            <person name="Chen J."/>
            <person name="Drula E."/>
            <person name="Henrissat B."/>
            <person name="Wiebenga A."/>
            <person name="Lubbers R.J."/>
            <person name="Gomes A.C."/>
            <person name="Makela M.R."/>
            <person name="Stajich J."/>
            <person name="Grigoriev I.V."/>
            <person name="Mortensen U.H."/>
            <person name="De Vries R.P."/>
            <person name="Baker S.E."/>
            <person name="Andersen M.R."/>
        </authorList>
    </citation>
    <scope>NUCLEOTIDE SEQUENCE [LARGE SCALE GENOMIC DNA]</scope>
    <source>
        <strain evidence="1 2">CBS 209.92</strain>
    </source>
</reference>
<protein>
    <submittedName>
        <fullName evidence="1">Uncharacterized protein</fullName>
    </submittedName>
</protein>
<evidence type="ECO:0000313" key="1">
    <source>
        <dbReference type="EMBL" id="KAL2794940.1"/>
    </source>
</evidence>
<name>A0ABR4G8K6_9EURO</name>
<keyword evidence="2" id="KW-1185">Reference proteome</keyword>
<accession>A0ABR4G8K6</accession>
<comment type="caution">
    <text evidence="1">The sequence shown here is derived from an EMBL/GenBank/DDBJ whole genome shotgun (WGS) entry which is preliminary data.</text>
</comment>
<evidence type="ECO:0000313" key="2">
    <source>
        <dbReference type="Proteomes" id="UP001610563"/>
    </source>
</evidence>
<sequence>MSPPRFSYAFRPLYCSSDFLPYRRKSKEMPSPEEIITQTITSCHYIGMTRYHNLECRLRIRAEWKMAETPLRYTGPPKALRLLPSPLLDRDTEQGGFVPSGVCQHYLHYQRGIGLVPLCQQFKDMHCRSAAVAEQSKGLDESSTGMVGTPLCRVPFRRFQISAPETQ</sequence>
<dbReference type="Proteomes" id="UP001610563">
    <property type="component" value="Unassembled WGS sequence"/>
</dbReference>